<accession>A0A9P0C6L5</accession>
<evidence type="ECO:0000256" key="2">
    <source>
        <dbReference type="ARBA" id="ARBA00023157"/>
    </source>
</evidence>
<keyword evidence="1 3" id="KW-0245">EGF-like domain</keyword>
<gene>
    <name evidence="6" type="ORF">BEMITA_LOCUS411</name>
</gene>
<evidence type="ECO:0000256" key="4">
    <source>
        <dbReference type="SAM" id="SignalP"/>
    </source>
</evidence>
<dbReference type="AlphaFoldDB" id="A0A9P0C6L5"/>
<comment type="caution">
    <text evidence="3">Lacks conserved residue(s) required for the propagation of feature annotation.</text>
</comment>
<dbReference type="CDD" id="cd00064">
    <property type="entry name" value="FU"/>
    <property type="match status" value="1"/>
</dbReference>
<proteinExistence type="predicted"/>
<name>A0A9P0C6L5_BEMTA</name>
<organism evidence="6 7">
    <name type="scientific">Bemisia tabaci</name>
    <name type="common">Sweetpotato whitefly</name>
    <name type="synonym">Aleurodes tabaci</name>
    <dbReference type="NCBI Taxonomy" id="7038"/>
    <lineage>
        <taxon>Eukaryota</taxon>
        <taxon>Metazoa</taxon>
        <taxon>Ecdysozoa</taxon>
        <taxon>Arthropoda</taxon>
        <taxon>Hexapoda</taxon>
        <taxon>Insecta</taxon>
        <taxon>Pterygota</taxon>
        <taxon>Neoptera</taxon>
        <taxon>Paraneoptera</taxon>
        <taxon>Hemiptera</taxon>
        <taxon>Sternorrhyncha</taxon>
        <taxon>Aleyrodoidea</taxon>
        <taxon>Aleyrodidae</taxon>
        <taxon>Aleyrodinae</taxon>
        <taxon>Bemisia</taxon>
    </lineage>
</organism>
<reference evidence="6" key="1">
    <citation type="submission" date="2021-12" db="EMBL/GenBank/DDBJ databases">
        <authorList>
            <person name="King R."/>
        </authorList>
    </citation>
    <scope>NUCLEOTIDE SEQUENCE</scope>
</reference>
<keyword evidence="4" id="KW-0732">Signal</keyword>
<dbReference type="Gene3D" id="2.10.220.10">
    <property type="entry name" value="Hormone Receptor, Insulin-like Growth Factor Receptor 1, Chain A, domain 2"/>
    <property type="match status" value="1"/>
</dbReference>
<dbReference type="InterPro" id="IPR000742">
    <property type="entry name" value="EGF"/>
</dbReference>
<dbReference type="KEGG" id="btab:109039009"/>
<protein>
    <recommendedName>
        <fullName evidence="5">EGF-like domain-containing protein</fullName>
    </recommendedName>
</protein>
<dbReference type="PROSITE" id="PS01187">
    <property type="entry name" value="EGF_CA"/>
    <property type="match status" value="1"/>
</dbReference>
<dbReference type="GO" id="GO:0048513">
    <property type="term" value="P:animal organ development"/>
    <property type="evidence" value="ECO:0007669"/>
    <property type="project" value="UniProtKB-ARBA"/>
</dbReference>
<evidence type="ECO:0000256" key="3">
    <source>
        <dbReference type="PROSITE-ProRule" id="PRU00076"/>
    </source>
</evidence>
<dbReference type="GO" id="GO:0005509">
    <property type="term" value="F:calcium ion binding"/>
    <property type="evidence" value="ECO:0007669"/>
    <property type="project" value="InterPro"/>
</dbReference>
<dbReference type="InterPro" id="IPR002049">
    <property type="entry name" value="LE_dom"/>
</dbReference>
<sequence>MITSKYLLLIIFYLHCVRCSLKPKTKHDDILPPCSSCKVLVESFMKGVKRTSRENFAGGDAAWEEEKLGTYATSEVRLIEIQEKLCSEVERGKDQCLTLSETHEALLEDWWFNEQKVSPDLKQWLCVDLLKVCCPAGHFGADCQPCPGFPKVCFGNGKCKGDGTRKGNGACVCDAGYTGEYCDACGPGYYQSYKDDDKLLCSKCHPACSGNCTEAGTKGCEACNEGWAMTAENGCVDVNECVLPDVCKHNQFCVNEEGNYSCIECDAACSGCYGDGPDMCIKCAPGYFLQDNFCVVMTARQWAQTSTLTRYLTYFGLCVATCIIFQKNVIVASVIGLAVAVYVSVSEYMLSSINNEPQMLSGLDFNKLFAKT</sequence>
<dbReference type="PANTHER" id="PTHR15382">
    <property type="entry name" value="CTG4A-RELATED"/>
    <property type="match status" value="1"/>
</dbReference>
<dbReference type="Proteomes" id="UP001152759">
    <property type="component" value="Chromosome 1"/>
</dbReference>
<dbReference type="InterPro" id="IPR009030">
    <property type="entry name" value="Growth_fac_rcpt_cys_sf"/>
</dbReference>
<dbReference type="InterPro" id="IPR006212">
    <property type="entry name" value="Furin_repeat"/>
</dbReference>
<dbReference type="SUPFAM" id="SSF57184">
    <property type="entry name" value="Growth factor receptor domain"/>
    <property type="match status" value="1"/>
</dbReference>
<dbReference type="EMBL" id="OU963862">
    <property type="protein sequence ID" value="CAH0752891.1"/>
    <property type="molecule type" value="Genomic_DNA"/>
</dbReference>
<dbReference type="PANTHER" id="PTHR15382:SF8">
    <property type="entry name" value="CANOPY B"/>
    <property type="match status" value="1"/>
</dbReference>
<feature type="chain" id="PRO_5040235751" description="EGF-like domain-containing protein" evidence="4">
    <location>
        <begin position="20"/>
        <end position="372"/>
    </location>
</feature>
<keyword evidence="7" id="KW-1185">Reference proteome</keyword>
<dbReference type="SMART" id="SM00261">
    <property type="entry name" value="FU"/>
    <property type="match status" value="2"/>
</dbReference>
<dbReference type="CDD" id="cd00054">
    <property type="entry name" value="EGF_CA"/>
    <property type="match status" value="1"/>
</dbReference>
<feature type="disulfide bond" evidence="3">
    <location>
        <begin position="173"/>
        <end position="182"/>
    </location>
</feature>
<dbReference type="PROSITE" id="PS01248">
    <property type="entry name" value="EGF_LAM_1"/>
    <property type="match status" value="1"/>
</dbReference>
<evidence type="ECO:0000313" key="6">
    <source>
        <dbReference type="EMBL" id="CAH0752891.1"/>
    </source>
</evidence>
<evidence type="ECO:0000313" key="7">
    <source>
        <dbReference type="Proteomes" id="UP001152759"/>
    </source>
</evidence>
<feature type="signal peptide" evidence="4">
    <location>
        <begin position="1"/>
        <end position="19"/>
    </location>
</feature>
<dbReference type="PROSITE" id="PS00022">
    <property type="entry name" value="EGF_1"/>
    <property type="match status" value="1"/>
</dbReference>
<dbReference type="PROSITE" id="PS50026">
    <property type="entry name" value="EGF_3"/>
    <property type="match status" value="1"/>
</dbReference>
<evidence type="ECO:0000256" key="1">
    <source>
        <dbReference type="ARBA" id="ARBA00022536"/>
    </source>
</evidence>
<keyword evidence="2 3" id="KW-1015">Disulfide bond</keyword>
<dbReference type="InterPro" id="IPR018097">
    <property type="entry name" value="EGF_Ca-bd_CS"/>
</dbReference>
<dbReference type="GO" id="GO:0048731">
    <property type="term" value="P:system development"/>
    <property type="evidence" value="ECO:0007669"/>
    <property type="project" value="UniProtKB-ARBA"/>
</dbReference>
<evidence type="ECO:0000259" key="5">
    <source>
        <dbReference type="PROSITE" id="PS50026"/>
    </source>
</evidence>
<feature type="domain" description="EGF-like" evidence="5">
    <location>
        <begin position="142"/>
        <end position="183"/>
    </location>
</feature>